<dbReference type="RefSeq" id="WP_153831254.1">
    <property type="nucleotide sequence ID" value="NZ_WJQS01000013.1"/>
</dbReference>
<sequence length="256" mass="28663">MKTKTKAWVNLVLLLMTLAVNFLGATGKINGTSQAEVSDTYHTLITPAGFTFSIWSVIYTLLVISMITLLVKAKDSYYHQVIERISPLLWLSYLSNMIWIVLFSYRLVGLSTVFIFAYLFSLSGILILLKELSQKRQWLLGLTFGLNTGWLFIASVVNVAAYLVQIEWNGWGVADSHWAIVIMFVSLLLAFLVLSRVKNAAFPLPIAWAFFGIFMELKATEGNELLGIVAIVCMVLLVLLSVTSFRRNQNSILPVA</sequence>
<evidence type="ECO:0000313" key="2">
    <source>
        <dbReference type="EMBL" id="MRI86374.1"/>
    </source>
</evidence>
<reference evidence="3 5" key="1">
    <citation type="submission" date="2019-11" db="EMBL/GenBank/DDBJ databases">
        <title>Characterisation of Fundicoccus ignavus gen. nov. sp. nov., a novel genus of the family Aerococcaceae from bulk tank milk.</title>
        <authorList>
            <person name="Siebert A."/>
            <person name="Huptas C."/>
            <person name="Wenning M."/>
            <person name="Scherer S."/>
            <person name="Doll E.V."/>
        </authorList>
    </citation>
    <scope>NUCLEOTIDE SEQUENCE [LARGE SCALE GENOMIC DNA]</scope>
    <source>
        <strain evidence="3 5">DSM 109652</strain>
    </source>
</reference>
<organism evidence="2 4">
    <name type="scientific">Fundicoccus ignavus</name>
    <dbReference type="NCBI Taxonomy" id="2664442"/>
    <lineage>
        <taxon>Bacteria</taxon>
        <taxon>Bacillati</taxon>
        <taxon>Bacillota</taxon>
        <taxon>Bacilli</taxon>
        <taxon>Lactobacillales</taxon>
        <taxon>Aerococcaceae</taxon>
        <taxon>Fundicoccus</taxon>
    </lineage>
</organism>
<reference evidence="2 4" key="2">
    <citation type="submission" date="2019-11" db="EMBL/GenBank/DDBJ databases">
        <title>Characterisation of Fundicoccus ignavus gen. nov. sp. nov., a novel genus of the family Aerococcaceae isolated from bulk tank milk.</title>
        <authorList>
            <person name="Siebert A."/>
            <person name="Huptas C."/>
            <person name="Wenning M."/>
            <person name="Scherer S."/>
            <person name="Doll E.V."/>
        </authorList>
    </citation>
    <scope>NUCLEOTIDE SEQUENCE [LARGE SCALE GENOMIC DNA]</scope>
    <source>
        <strain evidence="2 4">WS4759</strain>
    </source>
</reference>
<gene>
    <name evidence="3" type="ORF">GF867_01005</name>
    <name evidence="2" type="ORF">GIY09_11015</name>
</gene>
<evidence type="ECO:0000313" key="3">
    <source>
        <dbReference type="EMBL" id="MRJ46153.1"/>
    </source>
</evidence>
<feature type="transmembrane region" description="Helical" evidence="1">
    <location>
        <begin position="201"/>
        <end position="219"/>
    </location>
</feature>
<evidence type="ECO:0000313" key="4">
    <source>
        <dbReference type="Proteomes" id="UP000430975"/>
    </source>
</evidence>
<dbReference type="EMBL" id="WJQT01000001">
    <property type="protein sequence ID" value="MRJ46153.1"/>
    <property type="molecule type" value="Genomic_DNA"/>
</dbReference>
<dbReference type="Proteomes" id="UP000430975">
    <property type="component" value="Unassembled WGS sequence"/>
</dbReference>
<comment type="caution">
    <text evidence="2">The sequence shown here is derived from an EMBL/GenBank/DDBJ whole genome shotgun (WGS) entry which is preliminary data.</text>
</comment>
<name>A0A6I2GI27_9LACT</name>
<feature type="transmembrane region" description="Helical" evidence="1">
    <location>
        <begin position="108"/>
        <end position="129"/>
    </location>
</feature>
<accession>A0A6I2GI27</accession>
<keyword evidence="1" id="KW-0812">Transmembrane</keyword>
<evidence type="ECO:0000313" key="5">
    <source>
        <dbReference type="Proteomes" id="UP000440066"/>
    </source>
</evidence>
<keyword evidence="1" id="KW-0472">Membrane</keyword>
<dbReference type="InterPro" id="IPR038330">
    <property type="entry name" value="TspO/MBR-related_sf"/>
</dbReference>
<feature type="transmembrane region" description="Helical" evidence="1">
    <location>
        <begin position="176"/>
        <end position="194"/>
    </location>
</feature>
<protein>
    <submittedName>
        <fullName evidence="2">Tryptophan-rich sensory protein</fullName>
    </submittedName>
</protein>
<feature type="transmembrane region" description="Helical" evidence="1">
    <location>
        <begin position="225"/>
        <end position="245"/>
    </location>
</feature>
<dbReference type="PANTHER" id="PTHR33802:SF1">
    <property type="entry name" value="XK-RELATED PROTEIN"/>
    <property type="match status" value="1"/>
</dbReference>
<keyword evidence="4" id="KW-1185">Reference proteome</keyword>
<dbReference type="Proteomes" id="UP000440066">
    <property type="component" value="Unassembled WGS sequence"/>
</dbReference>
<feature type="transmembrane region" description="Helical" evidence="1">
    <location>
        <begin position="48"/>
        <end position="73"/>
    </location>
</feature>
<keyword evidence="1" id="KW-1133">Transmembrane helix</keyword>
<dbReference type="EMBL" id="WJQS01000013">
    <property type="protein sequence ID" value="MRI86374.1"/>
    <property type="molecule type" value="Genomic_DNA"/>
</dbReference>
<feature type="transmembrane region" description="Helical" evidence="1">
    <location>
        <begin position="138"/>
        <end position="164"/>
    </location>
</feature>
<dbReference type="PANTHER" id="PTHR33802">
    <property type="entry name" value="SI:CH211-161H7.5-RELATED"/>
    <property type="match status" value="1"/>
</dbReference>
<proteinExistence type="predicted"/>
<feature type="transmembrane region" description="Helical" evidence="1">
    <location>
        <begin position="85"/>
        <end position="102"/>
    </location>
</feature>
<dbReference type="AlphaFoldDB" id="A0A6I2GI27"/>
<evidence type="ECO:0000256" key="1">
    <source>
        <dbReference type="SAM" id="Phobius"/>
    </source>
</evidence>
<dbReference type="Gene3D" id="1.20.1260.100">
    <property type="entry name" value="TspO/MBR protein"/>
    <property type="match status" value="1"/>
</dbReference>